<proteinExistence type="predicted"/>
<comment type="caution">
    <text evidence="6">The sequence shown here is derived from an EMBL/GenBank/DDBJ whole genome shotgun (WGS) entry which is preliminary data.</text>
</comment>
<evidence type="ECO:0000259" key="5">
    <source>
        <dbReference type="PROSITE" id="PS51372"/>
    </source>
</evidence>
<feature type="domain" description="PRD" evidence="5">
    <location>
        <begin position="311"/>
        <end position="418"/>
    </location>
</feature>
<evidence type="ECO:0000256" key="3">
    <source>
        <dbReference type="ARBA" id="ARBA00023163"/>
    </source>
</evidence>
<sequence length="557" mass="64690">MMILLDQTSCDLLKYLIQLEEPETIMTISRATNQSRRKIYYHLEKINDALADVGEVISSRPRVGIVLTAHQKELCQELLEGVDFYSYVMSMTERMQLTVLYICIAKERVTIEKLMELTEVSRNTVLNDLNEIRNQLASEQYQVNLTSTKAQGYFLKCHPLNKIQYVHSLLYDIFAEGNHSFVMILTEKIKEFIGEDLLLSDELQDFLNQRVQDVEQDLGKKINRHEIKFMLQVLPYLLLSCRNMALNEEEQEDLKREFTLIRKRIEYQAAKNLNSNLQATFGLQLNDIEISLLAVLLLSYRKDRDIHATSQDFVQLKEAIDEFIWRFEVSSHFEIENKEDLLRNLLTHCKALLFRKTYGILSKNPLTRQIKEKYADLFAVTKSCSVILEEAWLISLTDDEVAYLALHMGGFLKHNRAEKQDAKRIYLVCDEGVAVQKLLLKQCLYHLPNENLSAVFTTEQFKSVEDILDVDLLITTNDGLETTLPTIQVQPILDYEDVLNITSFVKDQTLSTKGVRFSQELERLLSQYLKDSTRTQELKNKIQKLVNEELLSTSTEE</sequence>
<dbReference type="Pfam" id="PF00874">
    <property type="entry name" value="PRD"/>
    <property type="match status" value="2"/>
</dbReference>
<accession>E6J0S6</accession>
<dbReference type="PROSITE" id="PS51099">
    <property type="entry name" value="PTS_EIIB_TYPE_2"/>
    <property type="match status" value="1"/>
</dbReference>
<dbReference type="InterPro" id="IPR036634">
    <property type="entry name" value="PRD_sf"/>
</dbReference>
<dbReference type="InterPro" id="IPR013196">
    <property type="entry name" value="HTH_11"/>
</dbReference>
<dbReference type="PANTHER" id="PTHR30185:SF18">
    <property type="entry name" value="TRANSCRIPTIONAL REGULATOR MTLR"/>
    <property type="match status" value="1"/>
</dbReference>
<dbReference type="InterPro" id="IPR011608">
    <property type="entry name" value="PRD"/>
</dbReference>
<dbReference type="CDD" id="cd05568">
    <property type="entry name" value="PTS_IIB_bgl_like"/>
    <property type="match status" value="1"/>
</dbReference>
<evidence type="ECO:0000313" key="6">
    <source>
        <dbReference type="EMBL" id="EFU22534.1"/>
    </source>
</evidence>
<feature type="domain" description="PRD" evidence="5">
    <location>
        <begin position="198"/>
        <end position="307"/>
    </location>
</feature>
<evidence type="ECO:0000256" key="1">
    <source>
        <dbReference type="ARBA" id="ARBA00022737"/>
    </source>
</evidence>
<dbReference type="InterPro" id="IPR036388">
    <property type="entry name" value="WH-like_DNA-bd_sf"/>
</dbReference>
<dbReference type="GO" id="GO:0006355">
    <property type="term" value="P:regulation of DNA-templated transcription"/>
    <property type="evidence" value="ECO:0007669"/>
    <property type="project" value="InterPro"/>
</dbReference>
<protein>
    <submittedName>
        <fullName evidence="6">PRD domain protein</fullName>
    </submittedName>
</protein>
<dbReference type="SUPFAM" id="SSF63520">
    <property type="entry name" value="PTS-regulatory domain, PRD"/>
    <property type="match status" value="1"/>
</dbReference>
<organism evidence="6 7">
    <name type="scientific">Streptococcus anginosus F0211</name>
    <dbReference type="NCBI Taxonomy" id="706437"/>
    <lineage>
        <taxon>Bacteria</taxon>
        <taxon>Bacillati</taxon>
        <taxon>Bacillota</taxon>
        <taxon>Bacilli</taxon>
        <taxon>Lactobacillales</taxon>
        <taxon>Streptococcaceae</taxon>
        <taxon>Streptococcus</taxon>
        <taxon>Streptococcus anginosus group</taxon>
    </lineage>
</organism>
<dbReference type="PROSITE" id="PS51372">
    <property type="entry name" value="PRD_2"/>
    <property type="match status" value="2"/>
</dbReference>
<dbReference type="Proteomes" id="UP000002973">
    <property type="component" value="Unassembled WGS sequence"/>
</dbReference>
<dbReference type="InterPro" id="IPR013011">
    <property type="entry name" value="PTS_EIIB_2"/>
</dbReference>
<dbReference type="Gene3D" id="1.10.10.10">
    <property type="entry name" value="Winged helix-like DNA-binding domain superfamily/Winged helix DNA-binding domain"/>
    <property type="match status" value="1"/>
</dbReference>
<dbReference type="InterPro" id="IPR036390">
    <property type="entry name" value="WH_DNA-bd_sf"/>
</dbReference>
<evidence type="ECO:0000256" key="2">
    <source>
        <dbReference type="ARBA" id="ARBA00023015"/>
    </source>
</evidence>
<dbReference type="EMBL" id="AECT01000014">
    <property type="protein sequence ID" value="EFU22534.1"/>
    <property type="molecule type" value="Genomic_DNA"/>
</dbReference>
<dbReference type="SUPFAM" id="SSF46785">
    <property type="entry name" value="Winged helix' DNA-binding domain"/>
    <property type="match status" value="1"/>
</dbReference>
<keyword evidence="2" id="KW-0805">Transcription regulation</keyword>
<gene>
    <name evidence="6" type="ORF">HMPREF0813_00849</name>
</gene>
<reference evidence="6 7" key="1">
    <citation type="submission" date="2010-11" db="EMBL/GenBank/DDBJ databases">
        <authorList>
            <person name="Weinstock G."/>
            <person name="Sodergren E."/>
            <person name="Clifton S."/>
            <person name="Fulton L."/>
            <person name="Fulton B."/>
            <person name="Courtney L."/>
            <person name="Fronick C."/>
            <person name="Harrison M."/>
            <person name="Strong C."/>
            <person name="Farmer C."/>
            <person name="Delahaunty K."/>
            <person name="Markovic C."/>
            <person name="Hall O."/>
            <person name="Minx P."/>
            <person name="Tomlinson C."/>
            <person name="Mitreva M."/>
            <person name="Hou S."/>
            <person name="Chen J."/>
            <person name="Wollam A."/>
            <person name="Pepin K.H."/>
            <person name="Johnson M."/>
            <person name="Bhonagiri V."/>
            <person name="Zhang X."/>
            <person name="Suruliraj S."/>
            <person name="Warren W."/>
            <person name="Chinwalla A."/>
            <person name="Mardis E.R."/>
            <person name="Wilson R.K."/>
        </authorList>
    </citation>
    <scope>NUCLEOTIDE SEQUENCE [LARGE SCALE GENOMIC DNA]</scope>
    <source>
        <strain evidence="6 7">F0211</strain>
    </source>
</reference>
<dbReference type="PANTHER" id="PTHR30185">
    <property type="entry name" value="CRYPTIC BETA-GLUCOSIDE BGL OPERON ANTITERMINATOR"/>
    <property type="match status" value="1"/>
</dbReference>
<dbReference type="GO" id="GO:0009401">
    <property type="term" value="P:phosphoenolpyruvate-dependent sugar phosphotransferase system"/>
    <property type="evidence" value="ECO:0007669"/>
    <property type="project" value="InterPro"/>
</dbReference>
<keyword evidence="1" id="KW-0677">Repeat</keyword>
<dbReference type="eggNOG" id="COG3711">
    <property type="taxonomic scope" value="Bacteria"/>
</dbReference>
<dbReference type="InterPro" id="IPR050661">
    <property type="entry name" value="BglG_antiterminators"/>
</dbReference>
<keyword evidence="3" id="KW-0804">Transcription</keyword>
<dbReference type="Pfam" id="PF08279">
    <property type="entry name" value="HTH_11"/>
    <property type="match status" value="1"/>
</dbReference>
<dbReference type="AlphaFoldDB" id="E6J0S6"/>
<feature type="domain" description="PTS EIIB type-2" evidence="4">
    <location>
        <begin position="423"/>
        <end position="513"/>
    </location>
</feature>
<dbReference type="GO" id="GO:0008982">
    <property type="term" value="F:protein-N(PI)-phosphohistidine-sugar phosphotransferase activity"/>
    <property type="evidence" value="ECO:0007669"/>
    <property type="project" value="InterPro"/>
</dbReference>
<evidence type="ECO:0000259" key="4">
    <source>
        <dbReference type="PROSITE" id="PS51099"/>
    </source>
</evidence>
<evidence type="ECO:0000313" key="7">
    <source>
        <dbReference type="Proteomes" id="UP000002973"/>
    </source>
</evidence>
<dbReference type="Gene3D" id="1.10.1790.10">
    <property type="entry name" value="PRD domain"/>
    <property type="match status" value="1"/>
</dbReference>
<name>E6J0S6_STRAP</name>